<dbReference type="GO" id="GO:0004175">
    <property type="term" value="F:endopeptidase activity"/>
    <property type="evidence" value="ECO:0007669"/>
    <property type="project" value="UniProtKB-ARBA"/>
</dbReference>
<keyword evidence="2" id="KW-1133">Transmembrane helix</keyword>
<feature type="transmembrane region" description="Helical" evidence="2">
    <location>
        <begin position="7"/>
        <end position="28"/>
    </location>
</feature>
<evidence type="ECO:0000259" key="3">
    <source>
        <dbReference type="Pfam" id="PF02517"/>
    </source>
</evidence>
<organism evidence="4 5">
    <name type="scientific">Vagococcus salmoninarum</name>
    <dbReference type="NCBI Taxonomy" id="2739"/>
    <lineage>
        <taxon>Bacteria</taxon>
        <taxon>Bacillati</taxon>
        <taxon>Bacillota</taxon>
        <taxon>Bacilli</taxon>
        <taxon>Lactobacillales</taxon>
        <taxon>Enterococcaceae</taxon>
        <taxon>Vagococcus</taxon>
    </lineage>
</organism>
<name>A0A429ZGD3_9ENTE</name>
<keyword evidence="2" id="KW-0812">Transmembrane</keyword>
<dbReference type="InterPro" id="IPR052710">
    <property type="entry name" value="CAAX_protease"/>
</dbReference>
<evidence type="ECO:0000256" key="2">
    <source>
        <dbReference type="SAM" id="Phobius"/>
    </source>
</evidence>
<feature type="transmembrane region" description="Helical" evidence="2">
    <location>
        <begin position="72"/>
        <end position="91"/>
    </location>
</feature>
<feature type="domain" description="CAAX prenyl protease 2/Lysostaphin resistance protein A-like" evidence="3">
    <location>
        <begin position="112"/>
        <end position="204"/>
    </location>
</feature>
<sequence length="213" mass="23572">MNKLWSIIKSVLIIIGLFLLYNIPSFFLALEQPVLLWGSGIVIIGLLIWVAIKSGYFNSRAKLLTSYNLKWVLGAFVAGRFVAVIFTLLMGEASKNDIAIQEMTKNLPIGSLFMLLCLLAPIGEEIIFRGAILNSISPLKDNPTQVRQLMGLLVSSLLFSSVHLSSNVMGFLMYASLGALMGLVYLKTKRLECAIAVHFLNNFLPFLFLALNN</sequence>
<accession>A0A429ZGD3</accession>
<feature type="transmembrane region" description="Helical" evidence="2">
    <location>
        <begin position="193"/>
        <end position="211"/>
    </location>
</feature>
<evidence type="ECO:0000256" key="1">
    <source>
        <dbReference type="ARBA" id="ARBA00009067"/>
    </source>
</evidence>
<dbReference type="GeneID" id="98569183"/>
<comment type="caution">
    <text evidence="4">The sequence shown here is derived from an EMBL/GenBank/DDBJ whole genome shotgun (WGS) entry which is preliminary data.</text>
</comment>
<dbReference type="PANTHER" id="PTHR36435">
    <property type="entry name" value="SLR1288 PROTEIN"/>
    <property type="match status" value="1"/>
</dbReference>
<keyword evidence="2" id="KW-0472">Membrane</keyword>
<dbReference type="AlphaFoldDB" id="A0A429ZGD3"/>
<dbReference type="InterPro" id="IPR003675">
    <property type="entry name" value="Rce1/LyrA-like_dom"/>
</dbReference>
<dbReference type="RefSeq" id="WP_126781656.1">
    <property type="nucleotide sequence ID" value="NZ_JBQDMR010000017.1"/>
</dbReference>
<dbReference type="OrthoDB" id="8607342at2"/>
<proteinExistence type="inferred from homology"/>
<evidence type="ECO:0000313" key="5">
    <source>
        <dbReference type="Proteomes" id="UP000287239"/>
    </source>
</evidence>
<dbReference type="EMBL" id="NGJU01000021">
    <property type="protein sequence ID" value="RST92756.1"/>
    <property type="molecule type" value="Genomic_DNA"/>
</dbReference>
<comment type="similarity">
    <text evidence="1">Belongs to the UPF0177 family.</text>
</comment>
<evidence type="ECO:0000313" key="4">
    <source>
        <dbReference type="EMBL" id="RST92756.1"/>
    </source>
</evidence>
<dbReference type="Pfam" id="PF02517">
    <property type="entry name" value="Rce1-like"/>
    <property type="match status" value="1"/>
</dbReference>
<dbReference type="PANTHER" id="PTHR36435:SF1">
    <property type="entry name" value="CAAX AMINO TERMINAL PROTEASE FAMILY PROTEIN"/>
    <property type="match status" value="1"/>
</dbReference>
<feature type="transmembrane region" description="Helical" evidence="2">
    <location>
        <begin position="34"/>
        <end position="52"/>
    </location>
</feature>
<dbReference type="Proteomes" id="UP000287239">
    <property type="component" value="Unassembled WGS sequence"/>
</dbReference>
<feature type="transmembrane region" description="Helical" evidence="2">
    <location>
        <begin position="111"/>
        <end position="132"/>
    </location>
</feature>
<dbReference type="GO" id="GO:0080120">
    <property type="term" value="P:CAAX-box protein maturation"/>
    <property type="evidence" value="ECO:0007669"/>
    <property type="project" value="UniProtKB-ARBA"/>
</dbReference>
<gene>
    <name evidence="4" type="ORF">CBF35_12605</name>
</gene>
<reference evidence="4 5" key="1">
    <citation type="submission" date="2017-05" db="EMBL/GenBank/DDBJ databases">
        <title>Vagococcus spp. assemblies.</title>
        <authorList>
            <person name="Gulvik C.A."/>
        </authorList>
    </citation>
    <scope>NUCLEOTIDE SEQUENCE [LARGE SCALE GENOMIC DNA]</scope>
    <source>
        <strain evidence="4 5">NCFB 2777</strain>
    </source>
</reference>
<protein>
    <recommendedName>
        <fullName evidence="3">CAAX prenyl protease 2/Lysostaphin resistance protein A-like domain-containing protein</fullName>
    </recommendedName>
</protein>
<keyword evidence="5" id="KW-1185">Reference proteome</keyword>